<dbReference type="AlphaFoldDB" id="A0A951PPV3"/>
<reference evidence="1" key="2">
    <citation type="journal article" date="2022" name="Microbiol. Resour. Announc.">
        <title>Metagenome Sequencing to Explore Phylogenomics of Terrestrial Cyanobacteria.</title>
        <authorList>
            <person name="Ward R.D."/>
            <person name="Stajich J.E."/>
            <person name="Johansen J.R."/>
            <person name="Huntemann M."/>
            <person name="Clum A."/>
            <person name="Foster B."/>
            <person name="Foster B."/>
            <person name="Roux S."/>
            <person name="Palaniappan K."/>
            <person name="Varghese N."/>
            <person name="Mukherjee S."/>
            <person name="Reddy T.B.K."/>
            <person name="Daum C."/>
            <person name="Copeland A."/>
            <person name="Chen I.A."/>
            <person name="Ivanova N.N."/>
            <person name="Kyrpides N.C."/>
            <person name="Shapiro N."/>
            <person name="Eloe-Fadrosh E.A."/>
            <person name="Pietrasiak N."/>
        </authorList>
    </citation>
    <scope>NUCLEOTIDE SEQUENCE</scope>
    <source>
        <strain evidence="1">CPER-KK1</strain>
    </source>
</reference>
<organism evidence="1 2">
    <name type="scientific">Symplocastrum torsivum CPER-KK1</name>
    <dbReference type="NCBI Taxonomy" id="450513"/>
    <lineage>
        <taxon>Bacteria</taxon>
        <taxon>Bacillati</taxon>
        <taxon>Cyanobacteriota</taxon>
        <taxon>Cyanophyceae</taxon>
        <taxon>Oscillatoriophycideae</taxon>
        <taxon>Oscillatoriales</taxon>
        <taxon>Microcoleaceae</taxon>
        <taxon>Symplocastrum</taxon>
    </lineage>
</organism>
<reference evidence="1" key="1">
    <citation type="submission" date="2021-05" db="EMBL/GenBank/DDBJ databases">
        <authorList>
            <person name="Pietrasiak N."/>
            <person name="Ward R."/>
            <person name="Stajich J.E."/>
            <person name="Kurbessoian T."/>
        </authorList>
    </citation>
    <scope>NUCLEOTIDE SEQUENCE</scope>
    <source>
        <strain evidence="1">CPER-KK1</strain>
    </source>
</reference>
<name>A0A951PPV3_9CYAN</name>
<protein>
    <submittedName>
        <fullName evidence="1">Uncharacterized protein</fullName>
    </submittedName>
</protein>
<evidence type="ECO:0000313" key="1">
    <source>
        <dbReference type="EMBL" id="MBW4547159.1"/>
    </source>
</evidence>
<proteinExistence type="predicted"/>
<gene>
    <name evidence="1" type="ORF">KME25_22375</name>
</gene>
<comment type="caution">
    <text evidence="1">The sequence shown here is derived from an EMBL/GenBank/DDBJ whole genome shotgun (WGS) entry which is preliminary data.</text>
</comment>
<accession>A0A951PPV3</accession>
<dbReference type="EMBL" id="JAHHIF010000036">
    <property type="protein sequence ID" value="MBW4547159.1"/>
    <property type="molecule type" value="Genomic_DNA"/>
</dbReference>
<dbReference type="Proteomes" id="UP000753908">
    <property type="component" value="Unassembled WGS sequence"/>
</dbReference>
<sequence length="86" mass="9356">MLVLHQGGRQHYGIVLGQLSVDLKSGLSQVNQFEEAGIGDLFPDKAPAIGKATDNCCFIKYFVLQISLPVGKFIVYLSSALIIRGF</sequence>
<evidence type="ECO:0000313" key="2">
    <source>
        <dbReference type="Proteomes" id="UP000753908"/>
    </source>
</evidence>